<organism evidence="1 2">
    <name type="scientific">Tianweitania aestuarii</name>
    <dbReference type="NCBI Taxonomy" id="2814886"/>
    <lineage>
        <taxon>Bacteria</taxon>
        <taxon>Pseudomonadati</taxon>
        <taxon>Pseudomonadota</taxon>
        <taxon>Alphaproteobacteria</taxon>
        <taxon>Hyphomicrobiales</taxon>
        <taxon>Phyllobacteriaceae</taxon>
        <taxon>Tianweitania</taxon>
    </lineage>
</organism>
<proteinExistence type="predicted"/>
<reference evidence="1 2" key="1">
    <citation type="submission" date="2021-03" db="EMBL/GenBank/DDBJ databases">
        <title>Tianweitania aestuarii sp. nov., isolated from a tidal flat.</title>
        <authorList>
            <person name="Park S."/>
            <person name="Yoon J.-H."/>
        </authorList>
    </citation>
    <scope>NUCLEOTIDE SEQUENCE [LARGE SCALE GENOMIC DNA]</scope>
    <source>
        <strain evidence="1 2">BSSL-BM11</strain>
    </source>
</reference>
<dbReference type="EMBL" id="JAFMNX010000001">
    <property type="protein sequence ID" value="MBS9720240.1"/>
    <property type="molecule type" value="Genomic_DNA"/>
</dbReference>
<keyword evidence="2" id="KW-1185">Reference proteome</keyword>
<evidence type="ECO:0000313" key="2">
    <source>
        <dbReference type="Proteomes" id="UP001297272"/>
    </source>
</evidence>
<protein>
    <submittedName>
        <fullName evidence="1">Uncharacterized protein</fullName>
    </submittedName>
</protein>
<sequence length="71" mass="7615">MTDPTIPVGGSTGLSHEHSAAVEEAARWLATEPRDRVPHPIVPALRSRFGLTAQEACAAIKEARLIQARAM</sequence>
<name>A0ABS5RT64_9HYPH</name>
<gene>
    <name evidence="1" type="ORF">JYU29_06015</name>
</gene>
<comment type="caution">
    <text evidence="1">The sequence shown here is derived from an EMBL/GenBank/DDBJ whole genome shotgun (WGS) entry which is preliminary data.</text>
</comment>
<dbReference type="Proteomes" id="UP001297272">
    <property type="component" value="Unassembled WGS sequence"/>
</dbReference>
<evidence type="ECO:0000313" key="1">
    <source>
        <dbReference type="EMBL" id="MBS9720240.1"/>
    </source>
</evidence>
<accession>A0ABS5RT64</accession>
<dbReference type="RefSeq" id="WP_213983790.1">
    <property type="nucleotide sequence ID" value="NZ_JAFMNX010000001.1"/>
</dbReference>